<name>A0A0X8X4R5_9SPHI</name>
<proteinExistence type="predicted"/>
<protein>
    <submittedName>
        <fullName evidence="1">Uncharacterized protein</fullName>
    </submittedName>
</protein>
<dbReference type="Proteomes" id="UP000218263">
    <property type="component" value="Chromosome"/>
</dbReference>
<dbReference type="InterPro" id="IPR046737">
    <property type="entry name" value="DUF6629"/>
</dbReference>
<gene>
    <name evidence="1" type="ORF">MgSA37_03249</name>
</gene>
<reference evidence="1 2" key="1">
    <citation type="submission" date="2015-12" db="EMBL/GenBank/DDBJ databases">
        <title>Genome sequence of Mucilaginibacter gotjawali.</title>
        <authorList>
            <person name="Lee J.S."/>
            <person name="Lee K.C."/>
            <person name="Kim K.K."/>
            <person name="Lee B.W."/>
        </authorList>
    </citation>
    <scope>NUCLEOTIDE SEQUENCE [LARGE SCALE GENOMIC DNA]</scope>
    <source>
        <strain evidence="1 2">SA3-7</strain>
    </source>
</reference>
<dbReference type="KEGG" id="mgot:MgSA37_03249"/>
<dbReference type="AlphaFoldDB" id="A0A0X8X4R5"/>
<dbReference type="OrthoDB" id="8441457at2"/>
<dbReference type="EMBL" id="AP017313">
    <property type="protein sequence ID" value="BAU55068.1"/>
    <property type="molecule type" value="Genomic_DNA"/>
</dbReference>
<evidence type="ECO:0000313" key="1">
    <source>
        <dbReference type="EMBL" id="BAU55068.1"/>
    </source>
</evidence>
<dbReference type="RefSeq" id="WP_096353236.1">
    <property type="nucleotide sequence ID" value="NZ_AP017313.1"/>
</dbReference>
<accession>A0A0X8X4R5</accession>
<dbReference type="Pfam" id="PF20334">
    <property type="entry name" value="DUF6629"/>
    <property type="match status" value="1"/>
</dbReference>
<evidence type="ECO:0000313" key="2">
    <source>
        <dbReference type="Proteomes" id="UP000218263"/>
    </source>
</evidence>
<sequence length="233" mass="25357">MCFSAGASFGAGAVLAIVGITAVKQSCNPSQLPFAFIPLIFAVQQVTEGFVWLSLSNPADIFLLKPATFIFLTFAYVVWPAWVPFSILLLEKNPKRKNILSAILAIGLVVSIYLAHRLLTQHIHAGISGMHIVYDLGTPGYLLHYSAILYFAATVLPGFISGTNKMWIFGSSIAIAYFVTRIFFQNYELSVWCFFAAIISSVVFTVILGLKQAFLHDMAAGVATAGFHSHPSS</sequence>
<keyword evidence="2" id="KW-1185">Reference proteome</keyword>
<organism evidence="1 2">
    <name type="scientific">Mucilaginibacter gotjawali</name>
    <dbReference type="NCBI Taxonomy" id="1550579"/>
    <lineage>
        <taxon>Bacteria</taxon>
        <taxon>Pseudomonadati</taxon>
        <taxon>Bacteroidota</taxon>
        <taxon>Sphingobacteriia</taxon>
        <taxon>Sphingobacteriales</taxon>
        <taxon>Sphingobacteriaceae</taxon>
        <taxon>Mucilaginibacter</taxon>
    </lineage>
</organism>